<proteinExistence type="predicted"/>
<dbReference type="CDD" id="cd14744">
    <property type="entry name" value="PAAR_CT_2"/>
    <property type="match status" value="1"/>
</dbReference>
<dbReference type="InterPro" id="IPR008727">
    <property type="entry name" value="PAAR_motif"/>
</dbReference>
<dbReference type="EMBL" id="FCNZ02000002">
    <property type="protein sequence ID" value="SAL15749.1"/>
    <property type="molecule type" value="Genomic_DNA"/>
</dbReference>
<protein>
    <submittedName>
        <fullName evidence="1">PAAR repeat-containing protein</fullName>
    </submittedName>
</protein>
<comment type="caution">
    <text evidence="1">The sequence shown here is derived from an EMBL/GenBank/DDBJ whole genome shotgun (WGS) entry which is preliminary data.</text>
</comment>
<evidence type="ECO:0000313" key="2">
    <source>
        <dbReference type="Proteomes" id="UP000054717"/>
    </source>
</evidence>
<dbReference type="Proteomes" id="UP000054717">
    <property type="component" value="Unassembled WGS sequence"/>
</dbReference>
<sequence>MAKYFGGEIMKSPIRKGDKLEHGGEVTGACSPWATFMGRPLARKGDEAVCDQHGATVIDEGAAKFPDRDRKLFALHDHRCACGCRLISSLKNVNFE</sequence>
<organism evidence="1 2">
    <name type="scientific">Caballeronia telluris</name>
    <dbReference type="NCBI Taxonomy" id="326475"/>
    <lineage>
        <taxon>Bacteria</taxon>
        <taxon>Pseudomonadati</taxon>
        <taxon>Pseudomonadota</taxon>
        <taxon>Betaproteobacteria</taxon>
        <taxon>Burkholderiales</taxon>
        <taxon>Burkholderiaceae</taxon>
        <taxon>Caballeronia</taxon>
    </lineage>
</organism>
<name>A0A158F8U8_9BURK</name>
<evidence type="ECO:0000313" key="1">
    <source>
        <dbReference type="EMBL" id="SAL15749.1"/>
    </source>
</evidence>
<dbReference type="STRING" id="326475.AWB66_00610"/>
<keyword evidence="2" id="KW-1185">Reference proteome</keyword>
<accession>A0A158F8U8</accession>
<dbReference type="Pfam" id="PF05488">
    <property type="entry name" value="PAAR_motif"/>
    <property type="match status" value="1"/>
</dbReference>
<reference evidence="1" key="1">
    <citation type="submission" date="2016-01" db="EMBL/GenBank/DDBJ databases">
        <authorList>
            <person name="Peeters Charlotte."/>
        </authorList>
    </citation>
    <scope>NUCLEOTIDE SEQUENCE</scope>
    <source>
        <strain evidence="1">LMG 22936</strain>
    </source>
</reference>
<dbReference type="AlphaFoldDB" id="A0A158F8U8"/>
<gene>
    <name evidence="1" type="ORF">AWB66_00610</name>
</gene>